<dbReference type="OrthoDB" id="273070at2759"/>
<feature type="region of interest" description="Disordered" evidence="5">
    <location>
        <begin position="310"/>
        <end position="372"/>
    </location>
</feature>
<gene>
    <name evidence="7" type="ORF">HMPREF1541_08143</name>
</gene>
<evidence type="ECO:0000256" key="2">
    <source>
        <dbReference type="ARBA" id="ARBA00022771"/>
    </source>
</evidence>
<feature type="compositionally biased region" description="Gly residues" evidence="5">
    <location>
        <begin position="31"/>
        <end position="46"/>
    </location>
</feature>
<feature type="compositionally biased region" description="Polar residues" evidence="5">
    <location>
        <begin position="65"/>
        <end position="75"/>
    </location>
</feature>
<dbReference type="PROSITE" id="PS50103">
    <property type="entry name" value="ZF_C3H1"/>
    <property type="match status" value="1"/>
</dbReference>
<proteinExistence type="predicted"/>
<reference evidence="7 8" key="1">
    <citation type="submission" date="2013-03" db="EMBL/GenBank/DDBJ databases">
        <title>The Genome Sequence of Phialophora europaea CBS 101466.</title>
        <authorList>
            <consortium name="The Broad Institute Genomics Platform"/>
            <person name="Cuomo C."/>
            <person name="de Hoog S."/>
            <person name="Gorbushina A."/>
            <person name="Walker B."/>
            <person name="Young S.K."/>
            <person name="Zeng Q."/>
            <person name="Gargeya S."/>
            <person name="Fitzgerald M."/>
            <person name="Haas B."/>
            <person name="Abouelleil A."/>
            <person name="Allen A.W."/>
            <person name="Alvarado L."/>
            <person name="Arachchi H.M."/>
            <person name="Berlin A.M."/>
            <person name="Chapman S.B."/>
            <person name="Gainer-Dewar J."/>
            <person name="Goldberg J."/>
            <person name="Griggs A."/>
            <person name="Gujja S."/>
            <person name="Hansen M."/>
            <person name="Howarth C."/>
            <person name="Imamovic A."/>
            <person name="Ireland A."/>
            <person name="Larimer J."/>
            <person name="McCowan C."/>
            <person name="Murphy C."/>
            <person name="Pearson M."/>
            <person name="Poon T.W."/>
            <person name="Priest M."/>
            <person name="Roberts A."/>
            <person name="Saif S."/>
            <person name="Shea T."/>
            <person name="Sisk P."/>
            <person name="Sykes S."/>
            <person name="Wortman J."/>
            <person name="Nusbaum C."/>
            <person name="Birren B."/>
        </authorList>
    </citation>
    <scope>NUCLEOTIDE SEQUENCE [LARGE SCALE GENOMIC DNA]</scope>
    <source>
        <strain evidence="7 8">CBS 101466</strain>
    </source>
</reference>
<evidence type="ECO:0000259" key="6">
    <source>
        <dbReference type="PROSITE" id="PS50103"/>
    </source>
</evidence>
<dbReference type="InterPro" id="IPR036855">
    <property type="entry name" value="Znf_CCCH_sf"/>
</dbReference>
<keyword evidence="2 4" id="KW-0863">Zinc-finger</keyword>
<dbReference type="EMBL" id="KB822724">
    <property type="protein sequence ID" value="ETN37153.1"/>
    <property type="molecule type" value="Genomic_DNA"/>
</dbReference>
<dbReference type="eggNOG" id="ENOG502SA4F">
    <property type="taxonomic scope" value="Eukaryota"/>
</dbReference>
<keyword evidence="3 4" id="KW-0862">Zinc</keyword>
<dbReference type="InterPro" id="IPR019496">
    <property type="entry name" value="NUFIP1_cons_dom"/>
</dbReference>
<dbReference type="Proteomes" id="UP000030752">
    <property type="component" value="Unassembled WGS sequence"/>
</dbReference>
<dbReference type="SUPFAM" id="SSF90229">
    <property type="entry name" value="CCCH zinc finger"/>
    <property type="match status" value="1"/>
</dbReference>
<feature type="compositionally biased region" description="Basic residues" evidence="5">
    <location>
        <begin position="259"/>
        <end position="268"/>
    </location>
</feature>
<dbReference type="AlphaFoldDB" id="W2RN67"/>
<evidence type="ECO:0000256" key="3">
    <source>
        <dbReference type="ARBA" id="ARBA00022833"/>
    </source>
</evidence>
<evidence type="ECO:0000313" key="7">
    <source>
        <dbReference type="EMBL" id="ETN37153.1"/>
    </source>
</evidence>
<accession>W2RN67</accession>
<evidence type="ECO:0000313" key="8">
    <source>
        <dbReference type="Proteomes" id="UP000030752"/>
    </source>
</evidence>
<evidence type="ECO:0000256" key="5">
    <source>
        <dbReference type="SAM" id="MobiDB-lite"/>
    </source>
</evidence>
<feature type="compositionally biased region" description="Basic and acidic residues" evidence="5">
    <location>
        <begin position="215"/>
        <end position="258"/>
    </location>
</feature>
<sequence length="467" mass="50670">MSGQPFNFPPPPPPPPRRSAQDQDRHTRGARGQGPGFQRGRGGFSRGRGHGSPQSGGRGRHSGETVKQWSSSGPSVLSVPRGSPSTFENTRVEQPTSFQKRSHETAFSDGARKNARPPAAPAVPSFTAGLADLLASKTSHPSPQKPQPTPKDKPRNALGLTPSKFDESASEDEDDTEEETRLADNAGAHDLQFSYRGRTAALRTPAEIAAWIAERKSRFPTQAKREAAQKEAEEKRKRWEAEKQARAEASKQARERRQPNRKLVKQQKPRSAWLGPSSTESSAVAAAKLNAERLRRKALKAQRDLEAAEKALDGTDSANGIQNIDAGSDDDSLGTVSDSSVLSSDASLSSSEFESDDDSPPEQQSSKSTVLNAFVESSIAPGAHKKPCSRFLRTGTCPYGARCRYSHDRSRDLNRTSKAQPPAKATKKGLFQVMVEKEQEQDQRKVLAAIIALGQQGILADLTQNGR</sequence>
<keyword evidence="1 4" id="KW-0479">Metal-binding</keyword>
<dbReference type="InterPro" id="IPR000571">
    <property type="entry name" value="Znf_CCCH"/>
</dbReference>
<dbReference type="Pfam" id="PF00642">
    <property type="entry name" value="zf-CCCH"/>
    <property type="match status" value="1"/>
</dbReference>
<evidence type="ECO:0000256" key="1">
    <source>
        <dbReference type="ARBA" id="ARBA00022723"/>
    </source>
</evidence>
<dbReference type="SMART" id="SM00356">
    <property type="entry name" value="ZnF_C3H1"/>
    <property type="match status" value="1"/>
</dbReference>
<dbReference type="GeneID" id="19975482"/>
<feature type="compositionally biased region" description="Acidic residues" evidence="5">
    <location>
        <begin position="168"/>
        <end position="178"/>
    </location>
</feature>
<feature type="region of interest" description="Disordered" evidence="5">
    <location>
        <begin position="407"/>
        <end position="426"/>
    </location>
</feature>
<dbReference type="Pfam" id="PF10453">
    <property type="entry name" value="NUFIP1"/>
    <property type="match status" value="1"/>
</dbReference>
<feature type="region of interest" description="Disordered" evidence="5">
    <location>
        <begin position="1"/>
        <end position="198"/>
    </location>
</feature>
<feature type="domain" description="C3H1-type" evidence="6">
    <location>
        <begin position="382"/>
        <end position="410"/>
    </location>
</feature>
<feature type="region of interest" description="Disordered" evidence="5">
    <location>
        <begin position="215"/>
        <end position="285"/>
    </location>
</feature>
<dbReference type="RefSeq" id="XP_008720685.1">
    <property type="nucleotide sequence ID" value="XM_008722463.1"/>
</dbReference>
<dbReference type="Gene3D" id="6.10.250.3220">
    <property type="match status" value="1"/>
</dbReference>
<feature type="compositionally biased region" description="Basic and acidic residues" evidence="5">
    <location>
        <begin position="101"/>
        <end position="112"/>
    </location>
</feature>
<feature type="compositionally biased region" description="Polar residues" evidence="5">
    <location>
        <begin position="83"/>
        <end position="99"/>
    </location>
</feature>
<feature type="compositionally biased region" description="Pro residues" evidence="5">
    <location>
        <begin position="7"/>
        <end position="17"/>
    </location>
</feature>
<evidence type="ECO:0000256" key="4">
    <source>
        <dbReference type="PROSITE-ProRule" id="PRU00723"/>
    </source>
</evidence>
<name>W2RN67_CYPE1</name>
<dbReference type="HOGENOM" id="CLU_030447_0_0_1"/>
<feature type="compositionally biased region" description="Low complexity" evidence="5">
    <location>
        <begin position="333"/>
        <end position="352"/>
    </location>
</feature>
<dbReference type="InParanoid" id="W2RN67"/>
<dbReference type="GO" id="GO:0008270">
    <property type="term" value="F:zinc ion binding"/>
    <property type="evidence" value="ECO:0007669"/>
    <property type="project" value="UniProtKB-KW"/>
</dbReference>
<protein>
    <recommendedName>
        <fullName evidence="6">C3H1-type domain-containing protein</fullName>
    </recommendedName>
</protein>
<feature type="zinc finger region" description="C3H1-type" evidence="4">
    <location>
        <begin position="382"/>
        <end position="410"/>
    </location>
</feature>
<keyword evidence="8" id="KW-1185">Reference proteome</keyword>
<organism evidence="7 8">
    <name type="scientific">Cyphellophora europaea (strain CBS 101466)</name>
    <name type="common">Phialophora europaea</name>
    <dbReference type="NCBI Taxonomy" id="1220924"/>
    <lineage>
        <taxon>Eukaryota</taxon>
        <taxon>Fungi</taxon>
        <taxon>Dikarya</taxon>
        <taxon>Ascomycota</taxon>
        <taxon>Pezizomycotina</taxon>
        <taxon>Eurotiomycetes</taxon>
        <taxon>Chaetothyriomycetidae</taxon>
        <taxon>Chaetothyriales</taxon>
        <taxon>Cyphellophoraceae</taxon>
        <taxon>Cyphellophora</taxon>
    </lineage>
</organism>
<dbReference type="VEuPathDB" id="FungiDB:HMPREF1541_08143"/>